<evidence type="ECO:0000256" key="4">
    <source>
        <dbReference type="ARBA" id="ARBA00022833"/>
    </source>
</evidence>
<proteinExistence type="inferred from homology"/>
<comment type="function">
    <text evidence="6">Catalyzes the hydrolysis of the formamide of 2-amino-5-formylamino-6-ribosylamino-4(3H)-pyrimidinone 5'-monophosphate (FAPy) to form 2,5-diamino-6-ribosylamino-4(3H)-pyrimidinone 5'-phosphate (APy).</text>
</comment>
<dbReference type="SUPFAM" id="SSF102215">
    <property type="entry name" value="Creatininase"/>
    <property type="match status" value="1"/>
</dbReference>
<dbReference type="InterPro" id="IPR024087">
    <property type="entry name" value="Creatininase-like_sf"/>
</dbReference>
<feature type="binding site" evidence="6">
    <location>
        <position position="111"/>
    </location>
    <ligand>
        <name>Fe cation</name>
        <dbReference type="ChEBI" id="CHEBI:24875"/>
        <label>1</label>
    </ligand>
</feature>
<comment type="pathway">
    <text evidence="6">Cofactor biosynthesis; coenzyme F420 biosynthesis.</text>
</comment>
<dbReference type="NCBIfam" id="NF033501">
    <property type="entry name" value="ArfB_arch_rifla"/>
    <property type="match status" value="1"/>
</dbReference>
<feature type="binding site" evidence="6">
    <location>
        <position position="41"/>
    </location>
    <ligand>
        <name>Fe cation</name>
        <dbReference type="ChEBI" id="CHEBI:24875"/>
        <label>2</label>
    </ligand>
</feature>
<evidence type="ECO:0000256" key="6">
    <source>
        <dbReference type="HAMAP-Rule" id="MF_02116"/>
    </source>
</evidence>
<keyword evidence="2 6" id="KW-0479">Metal-binding</keyword>
<evidence type="ECO:0000256" key="1">
    <source>
        <dbReference type="ARBA" id="ARBA00001947"/>
    </source>
</evidence>
<dbReference type="AlphaFoldDB" id="A0A842YNB8"/>
<reference evidence="7" key="1">
    <citation type="submission" date="2018-06" db="EMBL/GenBank/DDBJ databases">
        <title>Draft genome sequence of Methanothermobacter thermautotrophicus Strain WHS, a thermophilic, hydrogenotrophic methanogen isolated from Washburn Hot Springs in Yellowstone National Park, USA.</title>
        <authorList>
            <person name="Mckay L.J."/>
            <person name="Klingelsmith K."/>
            <person name="Inskeep W.P."/>
            <person name="Fields M.W."/>
        </authorList>
    </citation>
    <scope>NUCLEOTIDE SEQUENCE</scope>
    <source>
        <strain evidence="7">WHS</strain>
    </source>
</reference>
<name>A0A842YNB8_METTF</name>
<dbReference type="PANTHER" id="PTHR35005:SF1">
    <property type="entry name" value="2-AMINO-5-FORMYLAMINO-6-RIBOSYLAMINOPYRIMIDIN-4(3H)-ONE 5'-MONOPHOSPHATE DEFORMYLASE"/>
    <property type="match status" value="1"/>
</dbReference>
<feature type="binding site" evidence="6">
    <location>
        <position position="41"/>
    </location>
    <ligand>
        <name>Fe cation</name>
        <dbReference type="ChEBI" id="CHEBI:24875"/>
        <label>1</label>
    </ligand>
</feature>
<dbReference type="EMBL" id="QKOF01000007">
    <property type="protein sequence ID" value="MBE2900879.1"/>
    <property type="molecule type" value="Genomic_DNA"/>
</dbReference>
<feature type="binding site" evidence="6">
    <location>
        <position position="32"/>
    </location>
    <ligand>
        <name>Fe cation</name>
        <dbReference type="ChEBI" id="CHEBI:24875"/>
        <label>2</label>
    </ligand>
</feature>
<comment type="subunit">
    <text evidence="6">Homodimer.</text>
</comment>
<comment type="cofactor">
    <cofactor evidence="1">
        <name>Zn(2+)</name>
        <dbReference type="ChEBI" id="CHEBI:29105"/>
    </cofactor>
</comment>
<evidence type="ECO:0000256" key="3">
    <source>
        <dbReference type="ARBA" id="ARBA00022801"/>
    </source>
</evidence>
<evidence type="ECO:0000313" key="7">
    <source>
        <dbReference type="EMBL" id="MBE2900879.1"/>
    </source>
</evidence>
<dbReference type="GO" id="GO:0008198">
    <property type="term" value="F:ferrous iron binding"/>
    <property type="evidence" value="ECO:0007669"/>
    <property type="project" value="UniProtKB-UniRule"/>
</dbReference>
<dbReference type="GO" id="GO:0009231">
    <property type="term" value="P:riboflavin biosynthetic process"/>
    <property type="evidence" value="ECO:0007669"/>
    <property type="project" value="UniProtKB-UniRule"/>
</dbReference>
<comment type="similarity">
    <text evidence="6">Belongs to the creatininase superfamily. FAPy deformylase family.</text>
</comment>
<accession>A0A842YNB8</accession>
<dbReference type="EC" id="3.5.1.102" evidence="6"/>
<comment type="catalytic activity">
    <reaction evidence="6">
        <text>2-amino-5-formylamino-6-(5-phospho-D-ribosylamino)pyrimidin-4(3H)-one + H2O = 2,5-diamino-6-(1-D-ribosylamino)pyrimidin-4(3H)-one 5'-phosphate + formate + H(+)</text>
        <dbReference type="Rhea" id="RHEA:27282"/>
        <dbReference type="ChEBI" id="CHEBI:15377"/>
        <dbReference type="ChEBI" id="CHEBI:15378"/>
        <dbReference type="ChEBI" id="CHEBI:15740"/>
        <dbReference type="ChEBI" id="CHEBI:57258"/>
        <dbReference type="ChEBI" id="CHEBI:59545"/>
        <dbReference type="EC" id="3.5.1.102"/>
    </reaction>
</comment>
<comment type="cofactor">
    <cofactor evidence="6">
        <name>Fe(2+)</name>
        <dbReference type="ChEBI" id="CHEBI:29033"/>
    </cofactor>
    <text evidence="6">Requires one Fe(2+) ion for activity.</text>
</comment>
<organism evidence="7 8">
    <name type="scientific">Methanothermobacter thermautotrophicus</name>
    <name type="common">Methanobacterium thermoformicicum</name>
    <dbReference type="NCBI Taxonomy" id="145262"/>
    <lineage>
        <taxon>Archaea</taxon>
        <taxon>Methanobacteriati</taxon>
        <taxon>Methanobacteriota</taxon>
        <taxon>Methanomada group</taxon>
        <taxon>Methanobacteria</taxon>
        <taxon>Methanobacteriales</taxon>
        <taxon>Methanobacteriaceae</taxon>
        <taxon>Methanothermobacter</taxon>
    </lineage>
</organism>
<dbReference type="GO" id="GO:0052645">
    <property type="term" value="P:F420-0 metabolic process"/>
    <property type="evidence" value="ECO:0007669"/>
    <property type="project" value="UniProtKB-UniRule"/>
</dbReference>
<dbReference type="PANTHER" id="PTHR35005">
    <property type="entry name" value="3-DEHYDRO-SCYLLO-INOSOSE HYDROLASE"/>
    <property type="match status" value="1"/>
</dbReference>
<sequence>MLVELNLDAGNIISEDVHRVGILALGSHLENHGPALPIDTDAKIASYVALEAALRTGARFLGVLYAATEFPYVKHGIHMARDELVERELKPVLRKARRLLNLDAAVIVNGHGGNNLEDCMEDLGDELGLEIAWNNRIVEIEGPHAGSGELSAGIILGIADLRRLDECRPELYPEIGMIGLREAREANREIDRAARICEREGVNPDPVLGQRILDDAIESVMADVKDLLEIIVEI</sequence>
<dbReference type="InterPro" id="IPR024901">
    <property type="entry name" value="FAPy_deformylase"/>
</dbReference>
<comment type="caution">
    <text evidence="7">The sequence shown here is derived from an EMBL/GenBank/DDBJ whole genome shotgun (WGS) entry which is preliminary data.</text>
</comment>
<comment type="cofactor">
    <cofactor evidence="6">
        <name>Fe(2+)</name>
        <dbReference type="ChEBI" id="CHEBI:29033"/>
    </cofactor>
    <cofactor evidence="6">
        <name>Zn(2+)</name>
        <dbReference type="ChEBI" id="CHEBI:29105"/>
    </cofactor>
    <text evidence="6">Requires an additional second metal ion that could be Fe(2+) or Zn(2+).</text>
</comment>
<dbReference type="UniPathway" id="UPA00275"/>
<keyword evidence="5 6" id="KW-0408">Iron</keyword>
<dbReference type="Pfam" id="PF02633">
    <property type="entry name" value="Creatininase"/>
    <property type="match status" value="1"/>
</dbReference>
<dbReference type="UniPathway" id="UPA00071"/>
<evidence type="ECO:0000256" key="2">
    <source>
        <dbReference type="ARBA" id="ARBA00022723"/>
    </source>
</evidence>
<keyword evidence="3 6" id="KW-0378">Hydrolase</keyword>
<dbReference type="InterPro" id="IPR003785">
    <property type="entry name" value="Creatininase/forma_Hydrolase"/>
</dbReference>
<gene>
    <name evidence="6 7" type="primary">arfB</name>
    <name evidence="7" type="ORF">DNK57_08785</name>
</gene>
<keyword evidence="4 6" id="KW-0862">Zinc</keyword>
<dbReference type="GO" id="GO:0043729">
    <property type="term" value="F:2-amino-5-formylamino-6-(5-phosphoribosylamino)pyrimidin-4(3H)-one formate-lyase activity"/>
    <property type="evidence" value="ECO:0007669"/>
    <property type="project" value="UniProtKB-EC"/>
</dbReference>
<protein>
    <recommendedName>
        <fullName evidence="6">2-amino-5-formylamino-6-ribosylaminopyrimidin-4(3H)-one 5'-monophosphate deformylase</fullName>
        <shortName evidence="6">FAPy deformylase</shortName>
        <ecNumber evidence="6">3.5.1.102</ecNumber>
    </recommendedName>
    <alternativeName>
        <fullName evidence="6">Formamide hydrolase</fullName>
    </alternativeName>
</protein>
<dbReference type="Proteomes" id="UP000646659">
    <property type="component" value="Unassembled WGS sequence"/>
</dbReference>
<evidence type="ECO:0000313" key="8">
    <source>
        <dbReference type="Proteomes" id="UP000646659"/>
    </source>
</evidence>
<comment type="pathway">
    <text evidence="6">Cofactor biosynthesis; riboflavin biosynthesis.</text>
</comment>
<dbReference type="HAMAP" id="MF_02116">
    <property type="entry name" value="FAPy_deform"/>
    <property type="match status" value="1"/>
</dbReference>
<feature type="binding site" evidence="6">
    <location>
        <position position="30"/>
    </location>
    <ligand>
        <name>Fe cation</name>
        <dbReference type="ChEBI" id="CHEBI:24875"/>
        <label>1</label>
    </ligand>
</feature>
<evidence type="ECO:0000256" key="5">
    <source>
        <dbReference type="ARBA" id="ARBA00023004"/>
    </source>
</evidence>
<dbReference type="Gene3D" id="3.40.50.10310">
    <property type="entry name" value="Creatininase"/>
    <property type="match status" value="1"/>
</dbReference>